<accession>A0A1F7HIA1</accession>
<keyword evidence="4 10" id="KW-0812">Transmembrane</keyword>
<keyword evidence="5" id="KW-0133">Cell shape</keyword>
<evidence type="ECO:0000256" key="8">
    <source>
        <dbReference type="ARBA" id="ARBA00023136"/>
    </source>
</evidence>
<evidence type="ECO:0000256" key="7">
    <source>
        <dbReference type="ARBA" id="ARBA00022989"/>
    </source>
</evidence>
<dbReference type="AlphaFoldDB" id="A0A1F7HIA1"/>
<keyword evidence="9" id="KW-0961">Cell wall biogenesis/degradation</keyword>
<evidence type="ECO:0008006" key="15">
    <source>
        <dbReference type="Google" id="ProtNLM"/>
    </source>
</evidence>
<dbReference type="GO" id="GO:0008658">
    <property type="term" value="F:penicillin binding"/>
    <property type="evidence" value="ECO:0007669"/>
    <property type="project" value="InterPro"/>
</dbReference>
<comment type="caution">
    <text evidence="13">The sequence shown here is derived from an EMBL/GenBank/DDBJ whole genome shotgun (WGS) entry which is preliminary data.</text>
</comment>
<proteinExistence type="predicted"/>
<evidence type="ECO:0000313" key="14">
    <source>
        <dbReference type="Proteomes" id="UP000177199"/>
    </source>
</evidence>
<evidence type="ECO:0000256" key="9">
    <source>
        <dbReference type="ARBA" id="ARBA00023316"/>
    </source>
</evidence>
<evidence type="ECO:0000259" key="11">
    <source>
        <dbReference type="Pfam" id="PF00905"/>
    </source>
</evidence>
<dbReference type="Pfam" id="PF00905">
    <property type="entry name" value="Transpeptidase"/>
    <property type="match status" value="1"/>
</dbReference>
<dbReference type="Pfam" id="PF03717">
    <property type="entry name" value="PBP_dimer"/>
    <property type="match status" value="1"/>
</dbReference>
<feature type="transmembrane region" description="Helical" evidence="10">
    <location>
        <begin position="27"/>
        <end position="48"/>
    </location>
</feature>
<dbReference type="PANTHER" id="PTHR30627">
    <property type="entry name" value="PEPTIDOGLYCAN D,D-TRANSPEPTIDASE"/>
    <property type="match status" value="1"/>
</dbReference>
<gene>
    <name evidence="13" type="ORF">A3F29_04350</name>
</gene>
<evidence type="ECO:0000313" key="13">
    <source>
        <dbReference type="EMBL" id="OGK30967.1"/>
    </source>
</evidence>
<dbReference type="Proteomes" id="UP000177199">
    <property type="component" value="Unassembled WGS sequence"/>
</dbReference>
<dbReference type="GO" id="GO:0005886">
    <property type="term" value="C:plasma membrane"/>
    <property type="evidence" value="ECO:0007669"/>
    <property type="project" value="TreeGrafter"/>
</dbReference>
<dbReference type="InterPro" id="IPR005311">
    <property type="entry name" value="PBP_dimer"/>
</dbReference>
<protein>
    <recommendedName>
        <fullName evidence="15">Penicillin-binding protein 2</fullName>
    </recommendedName>
</protein>
<keyword evidence="7 10" id="KW-1133">Transmembrane helix</keyword>
<evidence type="ECO:0000256" key="10">
    <source>
        <dbReference type="SAM" id="Phobius"/>
    </source>
</evidence>
<dbReference type="GO" id="GO:0071555">
    <property type="term" value="P:cell wall organization"/>
    <property type="evidence" value="ECO:0007669"/>
    <property type="project" value="TreeGrafter"/>
</dbReference>
<evidence type="ECO:0000256" key="6">
    <source>
        <dbReference type="ARBA" id="ARBA00022984"/>
    </source>
</evidence>
<evidence type="ECO:0000256" key="3">
    <source>
        <dbReference type="ARBA" id="ARBA00022475"/>
    </source>
</evidence>
<name>A0A1F7HIA1_9BACT</name>
<keyword evidence="6" id="KW-0573">Peptidoglycan synthesis</keyword>
<keyword evidence="8 10" id="KW-0472">Membrane</keyword>
<dbReference type="InterPro" id="IPR012338">
    <property type="entry name" value="Beta-lactam/transpept-like"/>
</dbReference>
<feature type="domain" description="Penicillin-binding protein dimerisation" evidence="12">
    <location>
        <begin position="104"/>
        <end position="178"/>
    </location>
</feature>
<dbReference type="InterPro" id="IPR050515">
    <property type="entry name" value="Beta-lactam/transpept"/>
</dbReference>
<evidence type="ECO:0000256" key="2">
    <source>
        <dbReference type="ARBA" id="ARBA00004236"/>
    </source>
</evidence>
<organism evidence="13 14">
    <name type="scientific">Candidatus Roizmanbacteria bacterium RIFCSPHIGHO2_12_FULL_33_9</name>
    <dbReference type="NCBI Taxonomy" id="1802045"/>
    <lineage>
        <taxon>Bacteria</taxon>
        <taxon>Candidatus Roizmaniibacteriota</taxon>
    </lineage>
</organism>
<dbReference type="Gene3D" id="3.90.1310.10">
    <property type="entry name" value="Penicillin-binding protein 2a (Domain 2)"/>
    <property type="match status" value="1"/>
</dbReference>
<dbReference type="PANTHER" id="PTHR30627:SF2">
    <property type="entry name" value="PEPTIDOGLYCAN D,D-TRANSPEPTIDASE MRDA"/>
    <property type="match status" value="1"/>
</dbReference>
<dbReference type="InterPro" id="IPR001460">
    <property type="entry name" value="PCN-bd_Tpept"/>
</dbReference>
<reference evidence="13 14" key="1">
    <citation type="journal article" date="2016" name="Nat. Commun.">
        <title>Thousands of microbial genomes shed light on interconnected biogeochemical processes in an aquifer system.</title>
        <authorList>
            <person name="Anantharaman K."/>
            <person name="Brown C.T."/>
            <person name="Hug L.A."/>
            <person name="Sharon I."/>
            <person name="Castelle C.J."/>
            <person name="Probst A.J."/>
            <person name="Thomas B.C."/>
            <person name="Singh A."/>
            <person name="Wilkins M.J."/>
            <person name="Karaoz U."/>
            <person name="Brodie E.L."/>
            <person name="Williams K.H."/>
            <person name="Hubbard S.S."/>
            <person name="Banfield J.F."/>
        </authorList>
    </citation>
    <scope>NUCLEOTIDE SEQUENCE [LARGE SCALE GENOMIC DNA]</scope>
</reference>
<dbReference type="SUPFAM" id="SSF56519">
    <property type="entry name" value="Penicillin binding protein dimerisation domain"/>
    <property type="match status" value="1"/>
</dbReference>
<dbReference type="SUPFAM" id="SSF56601">
    <property type="entry name" value="beta-lactamase/transpeptidase-like"/>
    <property type="match status" value="1"/>
</dbReference>
<feature type="domain" description="Penicillin-binding protein transpeptidase" evidence="11">
    <location>
        <begin position="210"/>
        <end position="528"/>
    </location>
</feature>
<comment type="subcellular location">
    <subcellularLocation>
        <location evidence="2">Cell membrane</location>
    </subcellularLocation>
    <subcellularLocation>
        <location evidence="1">Membrane</location>
        <topology evidence="1">Single-pass membrane protein</topology>
    </subcellularLocation>
</comment>
<evidence type="ECO:0000256" key="5">
    <source>
        <dbReference type="ARBA" id="ARBA00022960"/>
    </source>
</evidence>
<dbReference type="EMBL" id="MFZV01000034">
    <property type="protein sequence ID" value="OGK30967.1"/>
    <property type="molecule type" value="Genomic_DNA"/>
</dbReference>
<dbReference type="Gene3D" id="3.40.710.10">
    <property type="entry name" value="DD-peptidase/beta-lactamase superfamily"/>
    <property type="match status" value="1"/>
</dbReference>
<evidence type="ECO:0000259" key="12">
    <source>
        <dbReference type="Pfam" id="PF03717"/>
    </source>
</evidence>
<keyword evidence="3" id="KW-1003">Cell membrane</keyword>
<evidence type="ECO:0000256" key="4">
    <source>
        <dbReference type="ARBA" id="ARBA00022692"/>
    </source>
</evidence>
<sequence>MSPLPIIEKISSGDSSFKYSKNKSSSFLFFFYISFIVLFFIFLGIRLFHLTIVKGDYYRRLSDENRIRRIVIEPKRGDIIDRDGEVIATTIIGDAEEDEDRIVSKRIYNSAEITSHIIGYRQIADKNELENDNCRTKLKLGDKVGKKGIEKLYECDLRGRNGEKLIELDAHGKYLKTLTVLPPEDGVSMQIAIDLDLQKTAYEQIKDKKGAIIAIKPKTGEILAIVSSPSFNPQHFEDNEQDILNQLLKNEEHPIFNRATEGTYPIGSVIKPFLAAGALEDKKIDEDTKIEDTGTITAGPLTFGNWYFLEYGKTEGEVDIVKAIKRSNDIFFYRVGEMLGPTRIKYWSNLFGFGGKTNLQISQQEGTVPSPFWKEEVLNEKWYLGDTYNISIGQGYMLVTPLQVVQATSVFANDGKLCDLNLLKTDKSNCKSLGLSDKTIDLVRRGMRDVCSTGGTGWPLFDFSVNSKSIQTACKTGTAESSGKDDKPHAWISVFAPYDNPEIILTVLVENGGQGSDIAGPIAKEILKEYFQSKN</sequence>
<dbReference type="InterPro" id="IPR036138">
    <property type="entry name" value="PBP_dimer_sf"/>
</dbReference>
<evidence type="ECO:0000256" key="1">
    <source>
        <dbReference type="ARBA" id="ARBA00004167"/>
    </source>
</evidence>